<evidence type="ECO:0000313" key="2">
    <source>
        <dbReference type="EMBL" id="PAL20034.1"/>
    </source>
</evidence>
<dbReference type="EMBL" id="NDFP01000025">
    <property type="protein sequence ID" value="PAL20034.1"/>
    <property type="molecule type" value="Genomic_DNA"/>
</dbReference>
<dbReference type="AlphaFoldDB" id="A0A270B4V0"/>
<organism evidence="2 3">
    <name type="scientific">Acetobacter syzygii</name>
    <dbReference type="NCBI Taxonomy" id="146476"/>
    <lineage>
        <taxon>Bacteria</taxon>
        <taxon>Pseudomonadati</taxon>
        <taxon>Pseudomonadota</taxon>
        <taxon>Alphaproteobacteria</taxon>
        <taxon>Acetobacterales</taxon>
        <taxon>Acetobacteraceae</taxon>
        <taxon>Acetobacter</taxon>
    </lineage>
</organism>
<protein>
    <submittedName>
        <fullName evidence="2">Uncharacterized protein</fullName>
    </submittedName>
</protein>
<gene>
    <name evidence="2" type="ORF">B9K05_13355</name>
</gene>
<keyword evidence="3" id="KW-1185">Reference proteome</keyword>
<evidence type="ECO:0000256" key="1">
    <source>
        <dbReference type="SAM" id="MobiDB-lite"/>
    </source>
</evidence>
<proteinExistence type="predicted"/>
<dbReference type="OrthoDB" id="8482067at2"/>
<sequence>MSEDDYRAVIDALVAELRNIGAPDIADQRHYSEEEPETSERRLISPQRRLVEMLRGFERFLAIQDRQTYEMAMGRMADALRGEGPEAASVIQTTDGEPREYFLSEAPNLREVRNDVQALIDRLLDGDLRPGSEGGTDESDRAR</sequence>
<comment type="caution">
    <text evidence="2">The sequence shown here is derived from an EMBL/GenBank/DDBJ whole genome shotgun (WGS) entry which is preliminary data.</text>
</comment>
<accession>A0A270B4V0</accession>
<evidence type="ECO:0000313" key="3">
    <source>
        <dbReference type="Proteomes" id="UP000216033"/>
    </source>
</evidence>
<name>A0A270B4V0_9PROT</name>
<reference evidence="2 3" key="1">
    <citation type="submission" date="2017-04" db="EMBL/GenBank/DDBJ databases">
        <title>Kefir bacterial isolates.</title>
        <authorList>
            <person name="Kim Y."/>
            <person name="Blasche S."/>
            <person name="Patil K.R."/>
        </authorList>
    </citation>
    <scope>NUCLEOTIDE SEQUENCE [LARGE SCALE GENOMIC DNA]</scope>
    <source>
        <strain evidence="2 3">KR-2</strain>
    </source>
</reference>
<dbReference type="Proteomes" id="UP000216033">
    <property type="component" value="Unassembled WGS sequence"/>
</dbReference>
<feature type="region of interest" description="Disordered" evidence="1">
    <location>
        <begin position="124"/>
        <end position="143"/>
    </location>
</feature>
<dbReference type="RefSeq" id="WP_095352035.1">
    <property type="nucleotide sequence ID" value="NZ_NDFO01000025.1"/>
</dbReference>